<name>A0A1G6R5E5_9BACT</name>
<feature type="active site" evidence="4">
    <location>
        <position position="50"/>
    </location>
</feature>
<dbReference type="SUPFAM" id="SSF55068">
    <property type="entry name" value="Peptide methionine sulfoxide reductase"/>
    <property type="match status" value="1"/>
</dbReference>
<evidence type="ECO:0000256" key="4">
    <source>
        <dbReference type="HAMAP-Rule" id="MF_01401"/>
    </source>
</evidence>
<dbReference type="InterPro" id="IPR036509">
    <property type="entry name" value="Met_Sox_Rdtase_MsrA_sf"/>
</dbReference>
<dbReference type="STRING" id="1640674.SAMN05216323_10703"/>
<dbReference type="AlphaFoldDB" id="A0A1G6R5E5"/>
<dbReference type="PANTHER" id="PTHR43774:SF1">
    <property type="entry name" value="PEPTIDE METHIONINE SULFOXIDE REDUCTASE MSRA 2"/>
    <property type="match status" value="1"/>
</dbReference>
<evidence type="ECO:0000256" key="2">
    <source>
        <dbReference type="ARBA" id="ARBA00047806"/>
    </source>
</evidence>
<protein>
    <recommendedName>
        <fullName evidence="4">Peptide methionine sulfoxide reductase MsrA</fullName>
        <shortName evidence="4">Protein-methionine-S-oxide reductase</shortName>
        <ecNumber evidence="4">1.8.4.11</ecNumber>
    </recommendedName>
    <alternativeName>
        <fullName evidence="4">Peptide-methionine (S)-S-oxide reductase</fullName>
        <shortName evidence="4">Peptide Met(O) reductase</shortName>
    </alternativeName>
</protein>
<accession>A0A1G6R5E5</accession>
<proteinExistence type="inferred from homology"/>
<dbReference type="Proteomes" id="UP000199452">
    <property type="component" value="Unassembled WGS sequence"/>
</dbReference>
<evidence type="ECO:0000259" key="6">
    <source>
        <dbReference type="Pfam" id="PF01625"/>
    </source>
</evidence>
<keyword evidence="8" id="KW-1185">Reference proteome</keyword>
<reference evidence="7 8" key="1">
    <citation type="submission" date="2016-09" db="EMBL/GenBank/DDBJ databases">
        <authorList>
            <person name="Capua I."/>
            <person name="De Benedictis P."/>
            <person name="Joannis T."/>
            <person name="Lombin L.H."/>
            <person name="Cattoli G."/>
        </authorList>
    </citation>
    <scope>NUCLEOTIDE SEQUENCE [LARGE SCALE GENOMIC DNA]</scope>
    <source>
        <strain evidence="7 8">A7P-90m</strain>
    </source>
</reference>
<evidence type="ECO:0000256" key="3">
    <source>
        <dbReference type="ARBA" id="ARBA00048782"/>
    </source>
</evidence>
<gene>
    <name evidence="4" type="primary">msrA</name>
    <name evidence="7" type="ORF">SAMN05216323_10703</name>
</gene>
<comment type="similarity">
    <text evidence="4">Belongs to the MsrA Met sulfoxide reductase family.</text>
</comment>
<dbReference type="PANTHER" id="PTHR43774">
    <property type="entry name" value="PEPTIDE METHIONINE SULFOXIDE REDUCTASE"/>
    <property type="match status" value="1"/>
</dbReference>
<feature type="signal peptide" evidence="5">
    <location>
        <begin position="1"/>
        <end position="22"/>
    </location>
</feature>
<feature type="chain" id="PRO_5011723830" description="Peptide methionine sulfoxide reductase MsrA" evidence="5">
    <location>
        <begin position="23"/>
        <end position="215"/>
    </location>
</feature>
<comment type="function">
    <text evidence="4">Has an important function as a repair enzyme for proteins that have been inactivated by oxidation. Catalyzes the reversible oxidation-reduction of methionine sulfoxide in proteins to methionine.</text>
</comment>
<dbReference type="Gene3D" id="3.30.1060.10">
    <property type="entry name" value="Peptide methionine sulphoxide reductase MsrA"/>
    <property type="match status" value="1"/>
</dbReference>
<feature type="domain" description="Peptide methionine sulphoxide reductase MsrA" evidence="6">
    <location>
        <begin position="43"/>
        <end position="195"/>
    </location>
</feature>
<comment type="catalytic activity">
    <reaction evidence="3 4">
        <text>[thioredoxin]-disulfide + L-methionine + H2O = L-methionine (S)-S-oxide + [thioredoxin]-dithiol</text>
        <dbReference type="Rhea" id="RHEA:19993"/>
        <dbReference type="Rhea" id="RHEA-COMP:10698"/>
        <dbReference type="Rhea" id="RHEA-COMP:10700"/>
        <dbReference type="ChEBI" id="CHEBI:15377"/>
        <dbReference type="ChEBI" id="CHEBI:29950"/>
        <dbReference type="ChEBI" id="CHEBI:50058"/>
        <dbReference type="ChEBI" id="CHEBI:57844"/>
        <dbReference type="ChEBI" id="CHEBI:58772"/>
        <dbReference type="EC" id="1.8.4.11"/>
    </reaction>
</comment>
<keyword evidence="1 4" id="KW-0560">Oxidoreductase</keyword>
<dbReference type="Pfam" id="PF01625">
    <property type="entry name" value="PMSR"/>
    <property type="match status" value="1"/>
</dbReference>
<dbReference type="HAMAP" id="MF_01401">
    <property type="entry name" value="MsrA"/>
    <property type="match status" value="1"/>
</dbReference>
<dbReference type="InterPro" id="IPR002569">
    <property type="entry name" value="Met_Sox_Rdtase_MsrA_dom"/>
</dbReference>
<dbReference type="OrthoDB" id="4174719at2"/>
<dbReference type="EC" id="1.8.4.11" evidence="4"/>
<dbReference type="NCBIfam" id="TIGR00401">
    <property type="entry name" value="msrA"/>
    <property type="match status" value="1"/>
</dbReference>
<dbReference type="GO" id="GO:0033744">
    <property type="term" value="F:L-methionine:thioredoxin-disulfide S-oxidoreductase activity"/>
    <property type="evidence" value="ECO:0007669"/>
    <property type="project" value="RHEA"/>
</dbReference>
<comment type="catalytic activity">
    <reaction evidence="2 4">
        <text>L-methionyl-[protein] + [thioredoxin]-disulfide + H2O = L-methionyl-(S)-S-oxide-[protein] + [thioredoxin]-dithiol</text>
        <dbReference type="Rhea" id="RHEA:14217"/>
        <dbReference type="Rhea" id="RHEA-COMP:10698"/>
        <dbReference type="Rhea" id="RHEA-COMP:10700"/>
        <dbReference type="Rhea" id="RHEA-COMP:12313"/>
        <dbReference type="Rhea" id="RHEA-COMP:12315"/>
        <dbReference type="ChEBI" id="CHEBI:15377"/>
        <dbReference type="ChEBI" id="CHEBI:16044"/>
        <dbReference type="ChEBI" id="CHEBI:29950"/>
        <dbReference type="ChEBI" id="CHEBI:44120"/>
        <dbReference type="ChEBI" id="CHEBI:50058"/>
        <dbReference type="EC" id="1.8.4.11"/>
    </reaction>
</comment>
<dbReference type="EMBL" id="FMYP01000070">
    <property type="protein sequence ID" value="SDC99768.1"/>
    <property type="molecule type" value="Genomic_DNA"/>
</dbReference>
<evidence type="ECO:0000313" key="7">
    <source>
        <dbReference type="EMBL" id="SDC99768.1"/>
    </source>
</evidence>
<evidence type="ECO:0000256" key="5">
    <source>
        <dbReference type="SAM" id="SignalP"/>
    </source>
</evidence>
<evidence type="ECO:0000256" key="1">
    <source>
        <dbReference type="ARBA" id="ARBA00023002"/>
    </source>
</evidence>
<dbReference type="RefSeq" id="WP_092440306.1">
    <property type="nucleotide sequence ID" value="NZ_FMYP01000070.1"/>
</dbReference>
<dbReference type="GO" id="GO:0008113">
    <property type="term" value="F:peptide-methionine (S)-S-oxide reductase activity"/>
    <property type="evidence" value="ECO:0007669"/>
    <property type="project" value="UniProtKB-UniRule"/>
</dbReference>
<organism evidence="7 8">
    <name type="scientific">Williamwhitmania taraxaci</name>
    <dbReference type="NCBI Taxonomy" id="1640674"/>
    <lineage>
        <taxon>Bacteria</taxon>
        <taxon>Pseudomonadati</taxon>
        <taxon>Bacteroidota</taxon>
        <taxon>Bacteroidia</taxon>
        <taxon>Bacteroidales</taxon>
        <taxon>Williamwhitmaniaceae</taxon>
        <taxon>Williamwhitmania</taxon>
    </lineage>
</organism>
<evidence type="ECO:0000313" key="8">
    <source>
        <dbReference type="Proteomes" id="UP000199452"/>
    </source>
</evidence>
<sequence>MKTTISIVFLLLVAGGLSQQCASEPQKTQHKERMMTATENLDTATLAGGCFWCIEAVFQQLNGVMLVKSGYTGGEVVNPTYDAVCSGSTGHAEAIQIVYDPTKVSFAKLLEVFFTVHDPTTLNRQGADAGTQYRSAVFYHSDDQRKMAETVIAKLNSSGTWTNPIVTEIKPVKPFYVAEKYHQNYFNDNKQQPYCRMVIQPKMEKFQKVFKEIIK</sequence>
<keyword evidence="5" id="KW-0732">Signal</keyword>